<dbReference type="InterPro" id="IPR000551">
    <property type="entry name" value="MerR-type_HTH_dom"/>
</dbReference>
<dbReference type="PROSITE" id="PS50937">
    <property type="entry name" value="HTH_MERR_2"/>
    <property type="match status" value="1"/>
</dbReference>
<keyword evidence="4" id="KW-1185">Reference proteome</keyword>
<reference evidence="3" key="1">
    <citation type="submission" date="2021-02" db="EMBL/GenBank/DDBJ databases">
        <title>Strain Y2R2, a novel species of the genus Halomonas.</title>
        <authorList>
            <person name="Huang H."/>
        </authorList>
    </citation>
    <scope>NUCLEOTIDE SEQUENCE</scope>
    <source>
        <strain evidence="3">Y2R2</strain>
    </source>
</reference>
<dbReference type="SMART" id="SM00422">
    <property type="entry name" value="HTH_MERR"/>
    <property type="match status" value="1"/>
</dbReference>
<dbReference type="CDD" id="cd01282">
    <property type="entry name" value="HTH_MerR-like_sg3"/>
    <property type="match status" value="1"/>
</dbReference>
<dbReference type="OrthoDB" id="9808480at2"/>
<evidence type="ECO:0000313" key="3">
    <source>
        <dbReference type="EMBL" id="QEM82998.1"/>
    </source>
</evidence>
<dbReference type="GO" id="GO:0003700">
    <property type="term" value="F:DNA-binding transcription factor activity"/>
    <property type="evidence" value="ECO:0007669"/>
    <property type="project" value="InterPro"/>
</dbReference>
<dbReference type="InterPro" id="IPR009061">
    <property type="entry name" value="DNA-bd_dom_put_sf"/>
</dbReference>
<feature type="domain" description="HTH merR-type" evidence="2">
    <location>
        <begin position="1"/>
        <end position="68"/>
    </location>
</feature>
<organism evidence="3 4">
    <name type="scientific">Halomonas binhaiensis</name>
    <dbReference type="NCBI Taxonomy" id="2562282"/>
    <lineage>
        <taxon>Bacteria</taxon>
        <taxon>Pseudomonadati</taxon>
        <taxon>Pseudomonadota</taxon>
        <taxon>Gammaproteobacteria</taxon>
        <taxon>Oceanospirillales</taxon>
        <taxon>Halomonadaceae</taxon>
        <taxon>Halomonas</taxon>
    </lineage>
</organism>
<dbReference type="PROSITE" id="PS00552">
    <property type="entry name" value="HTH_MERR_1"/>
    <property type="match status" value="1"/>
</dbReference>
<sequence>MKIGELSKRTGVSVRMLRYYEAEGLLKPQRTTSGYRDYDPAEIRTVERIRLLGSAGMTLATIRQFLPCVRGDGPVFEPCDELRNTLHEQIRLADQKAQELAQSRKVLETFLYEIGHEIEQE</sequence>
<dbReference type="GO" id="GO:0003677">
    <property type="term" value="F:DNA binding"/>
    <property type="evidence" value="ECO:0007669"/>
    <property type="project" value="UniProtKB-KW"/>
</dbReference>
<name>A0A5C1NKV8_9GAMM</name>
<dbReference type="PANTHER" id="PTHR30204">
    <property type="entry name" value="REDOX-CYCLING DRUG-SENSING TRANSCRIPTIONAL ACTIVATOR SOXR"/>
    <property type="match status" value="1"/>
</dbReference>
<gene>
    <name evidence="3" type="ORF">E4T21_16670</name>
</gene>
<dbReference type="SUPFAM" id="SSF46955">
    <property type="entry name" value="Putative DNA-binding domain"/>
    <property type="match status" value="1"/>
</dbReference>
<dbReference type="Gene3D" id="1.10.1660.10">
    <property type="match status" value="1"/>
</dbReference>
<dbReference type="AlphaFoldDB" id="A0A5C1NKV8"/>
<evidence type="ECO:0000256" key="1">
    <source>
        <dbReference type="ARBA" id="ARBA00023125"/>
    </source>
</evidence>
<evidence type="ECO:0000313" key="4">
    <source>
        <dbReference type="Proteomes" id="UP000324285"/>
    </source>
</evidence>
<dbReference type="PRINTS" id="PR00040">
    <property type="entry name" value="HTHMERR"/>
</dbReference>
<dbReference type="Pfam" id="PF13411">
    <property type="entry name" value="MerR_1"/>
    <property type="match status" value="1"/>
</dbReference>
<dbReference type="Proteomes" id="UP000324285">
    <property type="component" value="Chromosome"/>
</dbReference>
<keyword evidence="1" id="KW-0238">DNA-binding</keyword>
<evidence type="ECO:0000259" key="2">
    <source>
        <dbReference type="PROSITE" id="PS50937"/>
    </source>
</evidence>
<dbReference type="InterPro" id="IPR047057">
    <property type="entry name" value="MerR_fam"/>
</dbReference>
<protein>
    <submittedName>
        <fullName evidence="3">MerR family transcriptional regulator</fullName>
    </submittedName>
</protein>
<dbReference type="KEGG" id="hbh:E4T21_16670"/>
<proteinExistence type="predicted"/>
<dbReference type="PANTHER" id="PTHR30204:SF92">
    <property type="entry name" value="HTH-TYPE TRANSCRIPTIONAL REGULATOR ZNTR"/>
    <property type="match status" value="1"/>
</dbReference>
<dbReference type="EMBL" id="CP038437">
    <property type="protein sequence ID" value="QEM82998.1"/>
    <property type="molecule type" value="Genomic_DNA"/>
</dbReference>
<accession>A0A5C1NKV8</accession>